<proteinExistence type="predicted"/>
<dbReference type="AlphaFoldDB" id="Q23MP5"/>
<protein>
    <submittedName>
        <fullName evidence="1">Uncharacterized protein</fullName>
    </submittedName>
</protein>
<dbReference type="RefSeq" id="XP_001018042.1">
    <property type="nucleotide sequence ID" value="XM_001018042.3"/>
</dbReference>
<dbReference type="InParanoid" id="Q23MP5"/>
<reference evidence="2" key="1">
    <citation type="journal article" date="2006" name="PLoS Biol.">
        <title>Macronuclear genome sequence of the ciliate Tetrahymena thermophila, a model eukaryote.</title>
        <authorList>
            <person name="Eisen J.A."/>
            <person name="Coyne R.S."/>
            <person name="Wu M."/>
            <person name="Wu D."/>
            <person name="Thiagarajan M."/>
            <person name="Wortman J.R."/>
            <person name="Badger J.H."/>
            <person name="Ren Q."/>
            <person name="Amedeo P."/>
            <person name="Jones K.M."/>
            <person name="Tallon L.J."/>
            <person name="Delcher A.L."/>
            <person name="Salzberg S.L."/>
            <person name="Silva J.C."/>
            <person name="Haas B.J."/>
            <person name="Majoros W.H."/>
            <person name="Farzad M."/>
            <person name="Carlton J.M."/>
            <person name="Smith R.K. Jr."/>
            <person name="Garg J."/>
            <person name="Pearlman R.E."/>
            <person name="Karrer K.M."/>
            <person name="Sun L."/>
            <person name="Manning G."/>
            <person name="Elde N.C."/>
            <person name="Turkewitz A.P."/>
            <person name="Asai D.J."/>
            <person name="Wilkes D.E."/>
            <person name="Wang Y."/>
            <person name="Cai H."/>
            <person name="Collins K."/>
            <person name="Stewart B.A."/>
            <person name="Lee S.R."/>
            <person name="Wilamowska K."/>
            <person name="Weinberg Z."/>
            <person name="Ruzzo W.L."/>
            <person name="Wloga D."/>
            <person name="Gaertig J."/>
            <person name="Frankel J."/>
            <person name="Tsao C.-C."/>
            <person name="Gorovsky M.A."/>
            <person name="Keeling P.J."/>
            <person name="Waller R.F."/>
            <person name="Patron N.J."/>
            <person name="Cherry J.M."/>
            <person name="Stover N.A."/>
            <person name="Krieger C.J."/>
            <person name="del Toro C."/>
            <person name="Ryder H.F."/>
            <person name="Williamson S.C."/>
            <person name="Barbeau R.A."/>
            <person name="Hamilton E.P."/>
            <person name="Orias E."/>
        </authorList>
    </citation>
    <scope>NUCLEOTIDE SEQUENCE [LARGE SCALE GENOMIC DNA]</scope>
    <source>
        <strain evidence="2">SB210</strain>
    </source>
</reference>
<sequence length="227" mass="26372">MQNKKIKYQLFEQKYLKSIIECINQCKGQSGAYDKDLGIYEEVTEDNCIFKLYPESCNTTIIAVDESKGDFVCGICPGIQLLNYMQDLRQECFENIVNERNLLDLQLLEPLIELNKYNKESLMIMNFGVRQGYENLKIGSNLIYLFSLNAKRLGYYLAAGLVYNPKSAHVFYKQNYQLFGQLDLIQQNLSEEIKQKVKSKYMFLMINLVQKSISDSKTQPTVQQSRL</sequence>
<keyword evidence="2" id="KW-1185">Reference proteome</keyword>
<name>Q23MP5_TETTS</name>
<dbReference type="Proteomes" id="UP000009168">
    <property type="component" value="Unassembled WGS sequence"/>
</dbReference>
<accession>Q23MP5</accession>
<dbReference type="KEGG" id="tet:TTHERM_00954190"/>
<evidence type="ECO:0000313" key="2">
    <source>
        <dbReference type="Proteomes" id="UP000009168"/>
    </source>
</evidence>
<dbReference type="GeneID" id="7841906"/>
<gene>
    <name evidence="1" type="ORF">TTHERM_00954190</name>
</gene>
<evidence type="ECO:0000313" key="1">
    <source>
        <dbReference type="EMBL" id="EAR97797.1"/>
    </source>
</evidence>
<dbReference type="EMBL" id="GG662658">
    <property type="protein sequence ID" value="EAR97797.1"/>
    <property type="molecule type" value="Genomic_DNA"/>
</dbReference>
<dbReference type="Gene3D" id="3.40.630.30">
    <property type="match status" value="1"/>
</dbReference>
<dbReference type="HOGENOM" id="CLU_106089_0_0_1"/>
<organism evidence="1 2">
    <name type="scientific">Tetrahymena thermophila (strain SB210)</name>
    <dbReference type="NCBI Taxonomy" id="312017"/>
    <lineage>
        <taxon>Eukaryota</taxon>
        <taxon>Sar</taxon>
        <taxon>Alveolata</taxon>
        <taxon>Ciliophora</taxon>
        <taxon>Intramacronucleata</taxon>
        <taxon>Oligohymenophorea</taxon>
        <taxon>Hymenostomatida</taxon>
        <taxon>Tetrahymenina</taxon>
        <taxon>Tetrahymenidae</taxon>
        <taxon>Tetrahymena</taxon>
    </lineage>
</organism>